<evidence type="ECO:0000313" key="1">
    <source>
        <dbReference type="EMBL" id="KAJ1218056.1"/>
    </source>
</evidence>
<proteinExistence type="predicted"/>
<organism evidence="1 2">
    <name type="scientific">Pleurodeles waltl</name>
    <name type="common">Iberian ribbed newt</name>
    <dbReference type="NCBI Taxonomy" id="8319"/>
    <lineage>
        <taxon>Eukaryota</taxon>
        <taxon>Metazoa</taxon>
        <taxon>Chordata</taxon>
        <taxon>Craniata</taxon>
        <taxon>Vertebrata</taxon>
        <taxon>Euteleostomi</taxon>
        <taxon>Amphibia</taxon>
        <taxon>Batrachia</taxon>
        <taxon>Caudata</taxon>
        <taxon>Salamandroidea</taxon>
        <taxon>Salamandridae</taxon>
        <taxon>Pleurodelinae</taxon>
        <taxon>Pleurodeles</taxon>
    </lineage>
</organism>
<reference evidence="1" key="1">
    <citation type="journal article" date="2022" name="bioRxiv">
        <title>Sequencing and chromosome-scale assembly of the giantPleurodeles waltlgenome.</title>
        <authorList>
            <person name="Brown T."/>
            <person name="Elewa A."/>
            <person name="Iarovenko S."/>
            <person name="Subramanian E."/>
            <person name="Araus A.J."/>
            <person name="Petzold A."/>
            <person name="Susuki M."/>
            <person name="Suzuki K.-i.T."/>
            <person name="Hayashi T."/>
            <person name="Toyoda A."/>
            <person name="Oliveira C."/>
            <person name="Osipova E."/>
            <person name="Leigh N.D."/>
            <person name="Simon A."/>
            <person name="Yun M.H."/>
        </authorList>
    </citation>
    <scope>NUCLEOTIDE SEQUENCE</scope>
    <source>
        <strain evidence="1">20211129_DDA</strain>
        <tissue evidence="1">Liver</tissue>
    </source>
</reference>
<name>A0AAV7WZ87_PLEWA</name>
<keyword evidence="2" id="KW-1185">Reference proteome</keyword>
<gene>
    <name evidence="1" type="ORF">NDU88_005642</name>
</gene>
<accession>A0AAV7WZ87</accession>
<comment type="caution">
    <text evidence="1">The sequence shown here is derived from an EMBL/GenBank/DDBJ whole genome shotgun (WGS) entry which is preliminary data.</text>
</comment>
<dbReference type="Proteomes" id="UP001066276">
    <property type="component" value="Chromosome 1_1"/>
</dbReference>
<sequence>MLVPTPGPEMMVKRIPEATTRTWRVVKDLDRRAEAVPRWNPRNPVTLKLMEEPTWGPSEQSEKYNLRPNPIHKSAPAKLYVLTPCIPL</sequence>
<evidence type="ECO:0000313" key="2">
    <source>
        <dbReference type="Proteomes" id="UP001066276"/>
    </source>
</evidence>
<protein>
    <submittedName>
        <fullName evidence="1">Uncharacterized protein</fullName>
    </submittedName>
</protein>
<dbReference type="EMBL" id="JANPWB010000001">
    <property type="protein sequence ID" value="KAJ1218056.1"/>
    <property type="molecule type" value="Genomic_DNA"/>
</dbReference>
<dbReference type="AlphaFoldDB" id="A0AAV7WZ87"/>